<feature type="region of interest" description="Disordered" evidence="1">
    <location>
        <begin position="43"/>
        <end position="67"/>
    </location>
</feature>
<dbReference type="AlphaFoldDB" id="A0A4Z2IV48"/>
<protein>
    <submittedName>
        <fullName evidence="3">Uncharacterized protein</fullName>
    </submittedName>
</protein>
<proteinExistence type="predicted"/>
<evidence type="ECO:0000256" key="2">
    <source>
        <dbReference type="SAM" id="Phobius"/>
    </source>
</evidence>
<evidence type="ECO:0000313" key="3">
    <source>
        <dbReference type="EMBL" id="TNN81815.1"/>
    </source>
</evidence>
<keyword evidence="2" id="KW-0472">Membrane</keyword>
<sequence>MVTRWMLKAAHPTHENTEGNMVTSYFLTFSFLLITIYIPNLLEEEQQSKEGEERETNEDKEEETELE</sequence>
<gene>
    <name evidence="3" type="ORF">EYF80_007944</name>
</gene>
<keyword evidence="2" id="KW-0812">Transmembrane</keyword>
<reference evidence="3 4" key="1">
    <citation type="submission" date="2019-03" db="EMBL/GenBank/DDBJ databases">
        <title>First draft genome of Liparis tanakae, snailfish: a comprehensive survey of snailfish specific genes.</title>
        <authorList>
            <person name="Kim W."/>
            <person name="Song I."/>
            <person name="Jeong J.-H."/>
            <person name="Kim D."/>
            <person name="Kim S."/>
            <person name="Ryu S."/>
            <person name="Song J.Y."/>
            <person name="Lee S.K."/>
        </authorList>
    </citation>
    <scope>NUCLEOTIDE SEQUENCE [LARGE SCALE GENOMIC DNA]</scope>
    <source>
        <tissue evidence="3">Muscle</tissue>
    </source>
</reference>
<organism evidence="3 4">
    <name type="scientific">Liparis tanakae</name>
    <name type="common">Tanaka's snailfish</name>
    <dbReference type="NCBI Taxonomy" id="230148"/>
    <lineage>
        <taxon>Eukaryota</taxon>
        <taxon>Metazoa</taxon>
        <taxon>Chordata</taxon>
        <taxon>Craniata</taxon>
        <taxon>Vertebrata</taxon>
        <taxon>Euteleostomi</taxon>
        <taxon>Actinopterygii</taxon>
        <taxon>Neopterygii</taxon>
        <taxon>Teleostei</taxon>
        <taxon>Neoteleostei</taxon>
        <taxon>Acanthomorphata</taxon>
        <taxon>Eupercaria</taxon>
        <taxon>Perciformes</taxon>
        <taxon>Cottioidei</taxon>
        <taxon>Cottales</taxon>
        <taxon>Liparidae</taxon>
        <taxon>Liparis</taxon>
    </lineage>
</organism>
<dbReference type="Proteomes" id="UP000314294">
    <property type="component" value="Unassembled WGS sequence"/>
</dbReference>
<keyword evidence="2" id="KW-1133">Transmembrane helix</keyword>
<name>A0A4Z2IV48_9TELE</name>
<evidence type="ECO:0000313" key="4">
    <source>
        <dbReference type="Proteomes" id="UP000314294"/>
    </source>
</evidence>
<comment type="caution">
    <text evidence="3">The sequence shown here is derived from an EMBL/GenBank/DDBJ whole genome shotgun (WGS) entry which is preliminary data.</text>
</comment>
<accession>A0A4Z2IV48</accession>
<feature type="compositionally biased region" description="Acidic residues" evidence="1">
    <location>
        <begin position="55"/>
        <end position="67"/>
    </location>
</feature>
<evidence type="ECO:0000256" key="1">
    <source>
        <dbReference type="SAM" id="MobiDB-lite"/>
    </source>
</evidence>
<keyword evidence="4" id="KW-1185">Reference proteome</keyword>
<dbReference type="EMBL" id="SRLO01000044">
    <property type="protein sequence ID" value="TNN81815.1"/>
    <property type="molecule type" value="Genomic_DNA"/>
</dbReference>
<feature type="transmembrane region" description="Helical" evidence="2">
    <location>
        <begin position="22"/>
        <end position="42"/>
    </location>
</feature>